<organism evidence="1 2">
    <name type="scientific">Citrobacter phage HCF1</name>
    <dbReference type="NCBI Taxonomy" id="2849700"/>
    <lineage>
        <taxon>Viruses</taxon>
        <taxon>Duplodnaviria</taxon>
        <taxon>Heunggongvirae</taxon>
        <taxon>Uroviricota</taxon>
        <taxon>Caudoviricetes</taxon>
        <taxon>Drexlerviridae</taxon>
        <taxon>Hicfunavirus</taxon>
        <taxon>Hicfunavirus HCF1</taxon>
    </lineage>
</organism>
<proteinExistence type="predicted"/>
<dbReference type="Proteomes" id="UP000397058">
    <property type="component" value="Segment"/>
</dbReference>
<evidence type="ECO:0000313" key="1">
    <source>
        <dbReference type="EMBL" id="QGF21206.1"/>
    </source>
</evidence>
<evidence type="ECO:0000313" key="2">
    <source>
        <dbReference type="Proteomes" id="UP000397058"/>
    </source>
</evidence>
<name>A0ABX6D3I4_9CAUD</name>
<protein>
    <submittedName>
        <fullName evidence="1">Uncharacterized protein</fullName>
    </submittedName>
</protein>
<accession>A0ABX6D3I4</accession>
<gene>
    <name evidence="1" type="ORF">HCF1_07</name>
</gene>
<keyword evidence="2" id="KW-1185">Reference proteome</keyword>
<dbReference type="EMBL" id="MN545971">
    <property type="protein sequence ID" value="QGF21206.1"/>
    <property type="molecule type" value="Genomic_DNA"/>
</dbReference>
<sequence length="175" mass="20146">MNQRNKRGNKNAEHQRNQIPIEFNVNSIGKVRFENPDKGIWIGSGSETSFKLKYFVEKHNFLNKNNDKNKDFYYIDASTVSDILRTADIMKMLQSDNFNPSGWKISSLGKPFTTEAFETISKIEDMPIGAKLIAIQNEGEWHDFRFTTKRIEINDDVVCLLAHFGNGKTIRLLAK</sequence>
<reference evidence="1 2" key="1">
    <citation type="submission" date="2019-10" db="EMBL/GenBank/DDBJ databases">
        <authorList>
            <person name="Kumar P."/>
            <person name="Meghvansi M.K."/>
            <person name="Kamboj D.V."/>
        </authorList>
    </citation>
    <scope>NUCLEOTIDE SEQUENCE [LARGE SCALE GENOMIC DNA]</scope>
</reference>